<gene>
    <name evidence="1" type="ORF">L3Q82_008015</name>
</gene>
<evidence type="ECO:0000313" key="2">
    <source>
        <dbReference type="Proteomes" id="UP000831701"/>
    </source>
</evidence>
<protein>
    <submittedName>
        <fullName evidence="1">Uncharacterized protein</fullName>
    </submittedName>
</protein>
<keyword evidence="2" id="KW-1185">Reference proteome</keyword>
<sequence>MAAIYLPDGVSVSDNSQYSGKNLDSLQKVLYGLFLQQKNYGITKEKISLIAPVSGDFFPSDAELQSWNPDLSCPLVRTESASVWRLSPPKLRATAPSVRLNPACDTQLDWDLTMFIHCELVMLILALTLDGQVHTGEIIQGHEAVPHSRPYMVLVEKHMPNRTIKRCGGFILNEDFVMTAAHCQASTYTVLLGVHDATSKNILRVPVEQAFPHKDYDEKTLKNDIMLLKGDSGGPLICEDEKAYGVISYMHKSHSGGPHIYVYAKIPDGKKWIDSTIKNA</sequence>
<dbReference type="Proteomes" id="UP000831701">
    <property type="component" value="Chromosome 8"/>
</dbReference>
<dbReference type="EMBL" id="CM041538">
    <property type="protein sequence ID" value="KAI3368303.1"/>
    <property type="molecule type" value="Genomic_DNA"/>
</dbReference>
<evidence type="ECO:0000313" key="1">
    <source>
        <dbReference type="EMBL" id="KAI3368303.1"/>
    </source>
</evidence>
<organism evidence="1 2">
    <name type="scientific">Scortum barcoo</name>
    <name type="common">barcoo grunter</name>
    <dbReference type="NCBI Taxonomy" id="214431"/>
    <lineage>
        <taxon>Eukaryota</taxon>
        <taxon>Metazoa</taxon>
        <taxon>Chordata</taxon>
        <taxon>Craniata</taxon>
        <taxon>Vertebrata</taxon>
        <taxon>Euteleostomi</taxon>
        <taxon>Actinopterygii</taxon>
        <taxon>Neopterygii</taxon>
        <taxon>Teleostei</taxon>
        <taxon>Neoteleostei</taxon>
        <taxon>Acanthomorphata</taxon>
        <taxon>Eupercaria</taxon>
        <taxon>Centrarchiformes</taxon>
        <taxon>Terapontoidei</taxon>
        <taxon>Terapontidae</taxon>
        <taxon>Scortum</taxon>
    </lineage>
</organism>
<comment type="caution">
    <text evidence="1">The sequence shown here is derived from an EMBL/GenBank/DDBJ whole genome shotgun (WGS) entry which is preliminary data.</text>
</comment>
<reference evidence="1" key="1">
    <citation type="submission" date="2022-04" db="EMBL/GenBank/DDBJ databases">
        <title>Jade perch genome.</title>
        <authorList>
            <person name="Chao B."/>
        </authorList>
    </citation>
    <scope>NUCLEOTIDE SEQUENCE</scope>
    <source>
        <strain evidence="1">CB-2022</strain>
    </source>
</reference>
<name>A0ACB8WNN6_9TELE</name>
<accession>A0ACB8WNN6</accession>
<proteinExistence type="predicted"/>